<dbReference type="PANTHER" id="PTHR19346:SF4">
    <property type="entry name" value="SUGAR PHOSPHATE TRANSPORTER DOMAIN-CONTAINING PROTEIN"/>
    <property type="match status" value="1"/>
</dbReference>
<keyword evidence="6" id="KW-1185">Reference proteome</keyword>
<feature type="region of interest" description="Disordered" evidence="2">
    <location>
        <begin position="372"/>
        <end position="391"/>
    </location>
</feature>
<dbReference type="PANTHER" id="PTHR19346">
    <property type="entry name" value="SUGAR PHOSPHATE TRANSPORTER DOMAIN-CONTAINING PROTEIN"/>
    <property type="match status" value="1"/>
</dbReference>
<protein>
    <submittedName>
        <fullName evidence="5">NADP-dependent oxidoreductase domain-containing protein</fullName>
    </submittedName>
</protein>
<feature type="compositionally biased region" description="Basic and acidic residues" evidence="2">
    <location>
        <begin position="473"/>
        <end position="497"/>
    </location>
</feature>
<evidence type="ECO:0000256" key="1">
    <source>
        <dbReference type="ARBA" id="ARBA00023002"/>
    </source>
</evidence>
<feature type="domain" description="NADP-dependent oxidoreductase" evidence="4">
    <location>
        <begin position="11"/>
        <end position="323"/>
    </location>
</feature>
<feature type="compositionally biased region" description="Low complexity" evidence="2">
    <location>
        <begin position="420"/>
        <end position="445"/>
    </location>
</feature>
<feature type="compositionally biased region" description="Acidic residues" evidence="2">
    <location>
        <begin position="451"/>
        <end position="464"/>
    </location>
</feature>
<feature type="region of interest" description="Disordered" evidence="2">
    <location>
        <begin position="400"/>
        <end position="543"/>
    </location>
</feature>
<evidence type="ECO:0000313" key="6">
    <source>
        <dbReference type="Proteomes" id="UP000813385"/>
    </source>
</evidence>
<feature type="transmembrane region" description="Helical" evidence="3">
    <location>
        <begin position="762"/>
        <end position="778"/>
    </location>
</feature>
<feature type="transmembrane region" description="Helical" evidence="3">
    <location>
        <begin position="719"/>
        <end position="735"/>
    </location>
</feature>
<dbReference type="Proteomes" id="UP000813385">
    <property type="component" value="Unassembled WGS sequence"/>
</dbReference>
<dbReference type="InterPro" id="IPR023210">
    <property type="entry name" value="NADP_OxRdtase_dom"/>
</dbReference>
<dbReference type="EMBL" id="JAGPXD010000003">
    <property type="protein sequence ID" value="KAH7362198.1"/>
    <property type="molecule type" value="Genomic_DNA"/>
</dbReference>
<evidence type="ECO:0000259" key="4">
    <source>
        <dbReference type="Pfam" id="PF00248"/>
    </source>
</evidence>
<dbReference type="GO" id="GO:0005789">
    <property type="term" value="C:endoplasmic reticulum membrane"/>
    <property type="evidence" value="ECO:0007669"/>
    <property type="project" value="InterPro"/>
</dbReference>
<accession>A0A8K0TKT6</accession>
<dbReference type="CDD" id="cd19075">
    <property type="entry name" value="AKR_AKR7A1-5"/>
    <property type="match status" value="1"/>
</dbReference>
<dbReference type="GO" id="GO:0016491">
    <property type="term" value="F:oxidoreductase activity"/>
    <property type="evidence" value="ECO:0007669"/>
    <property type="project" value="UniProtKB-KW"/>
</dbReference>
<feature type="transmembrane region" description="Helical" evidence="3">
    <location>
        <begin position="693"/>
        <end position="710"/>
    </location>
</feature>
<dbReference type="OrthoDB" id="2310150at2759"/>
<feature type="transmembrane region" description="Helical" evidence="3">
    <location>
        <begin position="840"/>
        <end position="859"/>
    </location>
</feature>
<dbReference type="InterPro" id="IPR026505">
    <property type="entry name" value="Solute_c_fam_35_mem_F3/F4"/>
</dbReference>
<feature type="transmembrane region" description="Helical" evidence="3">
    <location>
        <begin position="799"/>
        <end position="820"/>
    </location>
</feature>
<dbReference type="GO" id="GO:0006874">
    <property type="term" value="P:intracellular calcium ion homeostasis"/>
    <property type="evidence" value="ECO:0007669"/>
    <property type="project" value="InterPro"/>
</dbReference>
<keyword evidence="3" id="KW-1133">Transmembrane helix</keyword>
<evidence type="ECO:0000256" key="3">
    <source>
        <dbReference type="SAM" id="Phobius"/>
    </source>
</evidence>
<reference evidence="5" key="1">
    <citation type="journal article" date="2021" name="Nat. Commun.">
        <title>Genetic determinants of endophytism in the Arabidopsis root mycobiome.</title>
        <authorList>
            <person name="Mesny F."/>
            <person name="Miyauchi S."/>
            <person name="Thiergart T."/>
            <person name="Pickel B."/>
            <person name="Atanasova L."/>
            <person name="Karlsson M."/>
            <person name="Huettel B."/>
            <person name="Barry K.W."/>
            <person name="Haridas S."/>
            <person name="Chen C."/>
            <person name="Bauer D."/>
            <person name="Andreopoulos W."/>
            <person name="Pangilinan J."/>
            <person name="LaButti K."/>
            <person name="Riley R."/>
            <person name="Lipzen A."/>
            <person name="Clum A."/>
            <person name="Drula E."/>
            <person name="Henrissat B."/>
            <person name="Kohler A."/>
            <person name="Grigoriev I.V."/>
            <person name="Martin F.M."/>
            <person name="Hacquard S."/>
        </authorList>
    </citation>
    <scope>NUCLEOTIDE SEQUENCE</scope>
    <source>
        <strain evidence="5">MPI-CAGE-AT-0016</strain>
    </source>
</reference>
<evidence type="ECO:0000256" key="2">
    <source>
        <dbReference type="SAM" id="MobiDB-lite"/>
    </source>
</evidence>
<comment type="caution">
    <text evidence="5">The sequence shown here is derived from an EMBL/GenBank/DDBJ whole genome shotgun (WGS) entry which is preliminary data.</text>
</comment>
<name>A0A8K0TKT6_9PEZI</name>
<dbReference type="InterPro" id="IPR031581">
    <property type="entry name" value="Csg2"/>
</dbReference>
<sequence length="942" mass="103135">MPLIAQNPKNRIILGLMTFGPEGTESAGARITDLGTFNKALDVLQARGYNEVDTARAYIGQKQEAFTAETKWKDRGLTLATKVLYPSELGMYKADKVVESVENSLRDLGTDCVDILYLHAADRATPFAETLEAVDRLHKAGKFVQLGLSNYTAYEVAEVVLTCKYNNWVRPTIYQAMYNVITRSIEAELIPACRRYGLDIVVYNPIAGGLFSGKIKSADIVPDEGRFSDSNPTGANYRKRYYRDTTFRALRTIEEAIAKHEGLTMIETALRWTVHHSALKVANGGNDGIIIGISSVAQLENNLDNLEKGPLPEDVVEALEEAWRISKGDTTDYWHLDLKYTYDTREALFGAGANGFQKIGMTRRGDLAAGPVTERPIAAPPSADTHCPLSNPFLDAPAAVASSPLAPMPRPNARGRRDGPLASSSPLPSTSASASPVPARSSPPLRNRPEDSEDDDDTFVDDPEQQPLTTRLARKDVSKSAAMDRLETDRDRDRDAELDADLDAALDDTRGRGTDPLMGGEPRSHQASFHSRRSRLRSRSPDAHAASTVRTKYTIAGVFLVLCLVAFVVQTELSAYVQKDLGWNKAYCMLYLTHGSWTLLWPVQLLILRMQQMSVPWPAFWRHHVALLRSTAVMVQTQDLDWTRPAVGDAAGGRSSALRYLVRVTVFITSALTIAGLSWYVAVDLTTPSDLTAIYNCSAFFAYVFSVPLLREPLRLDKSIAVMVAIVGVLVVAYGDQKPGGADGQEQDAAAVAAAERAGERFLGNMVIGVGSVLYGLYEVLYKRYACPPEGCSPMRGVVFANTFGSLIGIFTLTVLWVPLPLLHWLGIETFELPTGHTAWMLFLSVIANATFAGSFLVLISLTSPVLSSVASLLTIFIVALTDWFITGEPLSAAALMGGLMIMIAFGMLSWSTWREMKEHEAAKAVDLTDSGDDSDRDPRED</sequence>
<dbReference type="SUPFAM" id="SSF51430">
    <property type="entry name" value="NAD(P)-linked oxidoreductase"/>
    <property type="match status" value="1"/>
</dbReference>
<feature type="transmembrane region" description="Helical" evidence="3">
    <location>
        <begin position="553"/>
        <end position="569"/>
    </location>
</feature>
<gene>
    <name evidence="5" type="ORF">B0T11DRAFT_317967</name>
</gene>
<evidence type="ECO:0000313" key="5">
    <source>
        <dbReference type="EMBL" id="KAH7362198.1"/>
    </source>
</evidence>
<feature type="transmembrane region" description="Helical" evidence="3">
    <location>
        <begin position="892"/>
        <end position="911"/>
    </location>
</feature>
<proteinExistence type="predicted"/>
<feature type="transmembrane region" description="Helical" evidence="3">
    <location>
        <begin position="660"/>
        <end position="681"/>
    </location>
</feature>
<keyword evidence="3" id="KW-0472">Membrane</keyword>
<dbReference type="Gene3D" id="3.20.20.100">
    <property type="entry name" value="NADP-dependent oxidoreductase domain"/>
    <property type="match status" value="1"/>
</dbReference>
<dbReference type="InterPro" id="IPR036812">
    <property type="entry name" value="NAD(P)_OxRdtase_dom_sf"/>
</dbReference>
<organism evidence="5 6">
    <name type="scientific">Plectosphaerella cucumerina</name>
    <dbReference type="NCBI Taxonomy" id="40658"/>
    <lineage>
        <taxon>Eukaryota</taxon>
        <taxon>Fungi</taxon>
        <taxon>Dikarya</taxon>
        <taxon>Ascomycota</taxon>
        <taxon>Pezizomycotina</taxon>
        <taxon>Sordariomycetes</taxon>
        <taxon>Hypocreomycetidae</taxon>
        <taxon>Glomerellales</taxon>
        <taxon>Plectosphaerellaceae</taxon>
        <taxon>Plectosphaerella</taxon>
    </lineage>
</organism>
<feature type="transmembrane region" description="Helical" evidence="3">
    <location>
        <begin position="866"/>
        <end position="886"/>
    </location>
</feature>
<dbReference type="GO" id="GO:0030234">
    <property type="term" value="F:enzyme regulator activity"/>
    <property type="evidence" value="ECO:0007669"/>
    <property type="project" value="InterPro"/>
</dbReference>
<dbReference type="SUPFAM" id="SSF103481">
    <property type="entry name" value="Multidrug resistance efflux transporter EmrE"/>
    <property type="match status" value="2"/>
</dbReference>
<keyword evidence="3" id="KW-0812">Transmembrane</keyword>
<dbReference type="AlphaFoldDB" id="A0A8K0TKT6"/>
<dbReference type="InterPro" id="IPR037185">
    <property type="entry name" value="EmrE-like"/>
</dbReference>
<dbReference type="Pfam" id="PF16965">
    <property type="entry name" value="CSG2"/>
    <property type="match status" value="1"/>
</dbReference>
<keyword evidence="1" id="KW-0560">Oxidoreductase</keyword>
<dbReference type="Pfam" id="PF00248">
    <property type="entry name" value="Aldo_ket_red"/>
    <property type="match status" value="1"/>
</dbReference>